<gene>
    <name evidence="6" type="ORF">GUJ93_ZPchr0001g31860</name>
</gene>
<evidence type="ECO:0000256" key="3">
    <source>
        <dbReference type="ARBA" id="ARBA00022729"/>
    </source>
</evidence>
<evidence type="ECO:0000256" key="4">
    <source>
        <dbReference type="ARBA" id="ARBA00023157"/>
    </source>
</evidence>
<dbReference type="GO" id="GO:0005179">
    <property type="term" value="F:hormone activity"/>
    <property type="evidence" value="ECO:0007669"/>
    <property type="project" value="UniProtKB-KW"/>
</dbReference>
<dbReference type="Proteomes" id="UP000729402">
    <property type="component" value="Unassembled WGS sequence"/>
</dbReference>
<evidence type="ECO:0000256" key="5">
    <source>
        <dbReference type="SAM" id="SignalP"/>
    </source>
</evidence>
<feature type="signal peptide" evidence="5">
    <location>
        <begin position="1"/>
        <end position="29"/>
    </location>
</feature>
<comment type="caution">
    <text evidence="6">The sequence shown here is derived from an EMBL/GenBank/DDBJ whole genome shotgun (WGS) entry which is preliminary data.</text>
</comment>
<feature type="chain" id="PRO_5035305068" evidence="5">
    <location>
        <begin position="30"/>
        <end position="89"/>
    </location>
</feature>
<keyword evidence="2" id="KW-0372">Hormone</keyword>
<keyword evidence="7" id="KW-1185">Reference proteome</keyword>
<accession>A0A8J5V0T6</accession>
<evidence type="ECO:0000256" key="1">
    <source>
        <dbReference type="ARBA" id="ARBA00009178"/>
    </source>
</evidence>
<comment type="similarity">
    <text evidence="1">Belongs to the plant rapid alkalinization factor (RALF) family.</text>
</comment>
<keyword evidence="3 5" id="KW-0732">Signal</keyword>
<dbReference type="OrthoDB" id="659436at2759"/>
<reference evidence="6" key="1">
    <citation type="journal article" date="2021" name="bioRxiv">
        <title>Whole Genome Assembly and Annotation of Northern Wild Rice, Zizania palustris L., Supports a Whole Genome Duplication in the Zizania Genus.</title>
        <authorList>
            <person name="Haas M."/>
            <person name="Kono T."/>
            <person name="Macchietto M."/>
            <person name="Millas R."/>
            <person name="McGilp L."/>
            <person name="Shao M."/>
            <person name="Duquette J."/>
            <person name="Hirsch C.N."/>
            <person name="Kimball J."/>
        </authorList>
    </citation>
    <scope>NUCLEOTIDE SEQUENCE</scope>
    <source>
        <tissue evidence="6">Fresh leaf tissue</tissue>
    </source>
</reference>
<evidence type="ECO:0000256" key="2">
    <source>
        <dbReference type="ARBA" id="ARBA00022702"/>
    </source>
</evidence>
<sequence>MGRPVSMRVAMVSAVFVGLMLVAAHRADAARPVTPAGAEPATPVISCSVLGNCGGGDTTISGELKLPSLPKPANPYTRGCSKIDRCRDD</sequence>
<protein>
    <submittedName>
        <fullName evidence="6">Uncharacterized protein</fullName>
    </submittedName>
</protein>
<evidence type="ECO:0000313" key="7">
    <source>
        <dbReference type="Proteomes" id="UP000729402"/>
    </source>
</evidence>
<dbReference type="AlphaFoldDB" id="A0A8J5V0T6"/>
<proteinExistence type="inferred from homology"/>
<dbReference type="Pfam" id="PF05498">
    <property type="entry name" value="RALF"/>
    <property type="match status" value="1"/>
</dbReference>
<dbReference type="InterPro" id="IPR008801">
    <property type="entry name" value="RALF"/>
</dbReference>
<dbReference type="EMBL" id="JAAALK010000288">
    <property type="protein sequence ID" value="KAG8053402.1"/>
    <property type="molecule type" value="Genomic_DNA"/>
</dbReference>
<keyword evidence="4" id="KW-1015">Disulfide bond</keyword>
<evidence type="ECO:0000313" key="6">
    <source>
        <dbReference type="EMBL" id="KAG8053402.1"/>
    </source>
</evidence>
<reference evidence="6" key="2">
    <citation type="submission" date="2021-02" db="EMBL/GenBank/DDBJ databases">
        <authorList>
            <person name="Kimball J.A."/>
            <person name="Haas M.W."/>
            <person name="Macchietto M."/>
            <person name="Kono T."/>
            <person name="Duquette J."/>
            <person name="Shao M."/>
        </authorList>
    </citation>
    <scope>NUCLEOTIDE SEQUENCE</scope>
    <source>
        <tissue evidence="6">Fresh leaf tissue</tissue>
    </source>
</reference>
<organism evidence="6 7">
    <name type="scientific">Zizania palustris</name>
    <name type="common">Northern wild rice</name>
    <dbReference type="NCBI Taxonomy" id="103762"/>
    <lineage>
        <taxon>Eukaryota</taxon>
        <taxon>Viridiplantae</taxon>
        <taxon>Streptophyta</taxon>
        <taxon>Embryophyta</taxon>
        <taxon>Tracheophyta</taxon>
        <taxon>Spermatophyta</taxon>
        <taxon>Magnoliopsida</taxon>
        <taxon>Liliopsida</taxon>
        <taxon>Poales</taxon>
        <taxon>Poaceae</taxon>
        <taxon>BOP clade</taxon>
        <taxon>Oryzoideae</taxon>
        <taxon>Oryzeae</taxon>
        <taxon>Zizaniinae</taxon>
        <taxon>Zizania</taxon>
    </lineage>
</organism>
<name>A0A8J5V0T6_ZIZPA</name>